<gene>
    <name evidence="2" type="ORF">WCN91_03890</name>
</gene>
<protein>
    <submittedName>
        <fullName evidence="2">Ribonuclease E inhibitor RraB</fullName>
    </submittedName>
</protein>
<dbReference type="SUPFAM" id="SSF89946">
    <property type="entry name" value="Hypothetical protein VC0424"/>
    <property type="match status" value="1"/>
</dbReference>
<sequence length="113" mass="12569">MHFTDDETGQILQQMHEQGVDLTQLHSVDFFLLFEQQAHAQGFIDALAHAEVAPQASLSTCPDTGVFEVKASLTMVPEYELINNMEAYLESLADKHNGYGDGWGLLDENNAEQ</sequence>
<evidence type="ECO:0000313" key="3">
    <source>
        <dbReference type="Proteomes" id="UP001447008"/>
    </source>
</evidence>
<accession>A0ABU9MUC5</accession>
<dbReference type="Gene3D" id="3.30.70.970">
    <property type="entry name" value="RraB-like"/>
    <property type="match status" value="1"/>
</dbReference>
<dbReference type="InterPro" id="IPR009671">
    <property type="entry name" value="RraB_dom"/>
</dbReference>
<organism evidence="2 3">
    <name type="scientific">Pseudoalteromonas qingdaonensis</name>
    <dbReference type="NCBI Taxonomy" id="3131913"/>
    <lineage>
        <taxon>Bacteria</taxon>
        <taxon>Pseudomonadati</taxon>
        <taxon>Pseudomonadota</taxon>
        <taxon>Gammaproteobacteria</taxon>
        <taxon>Alteromonadales</taxon>
        <taxon>Pseudoalteromonadaceae</taxon>
        <taxon>Pseudoalteromonas</taxon>
    </lineage>
</organism>
<name>A0ABU9MUC5_9GAMM</name>
<keyword evidence="3" id="KW-1185">Reference proteome</keyword>
<dbReference type="Pfam" id="PF06877">
    <property type="entry name" value="RraB"/>
    <property type="match status" value="1"/>
</dbReference>
<comment type="caution">
    <text evidence="2">The sequence shown here is derived from an EMBL/GenBank/DDBJ whole genome shotgun (WGS) entry which is preliminary data.</text>
</comment>
<reference evidence="2 3" key="1">
    <citation type="submission" date="2024-03" db="EMBL/GenBank/DDBJ databases">
        <title>Pseudoalteromonas qingdaonensis sp. nov., isolated from the intestines of marine benthic organisms.</title>
        <authorList>
            <person name="Lin X."/>
            <person name="Fang S."/>
            <person name="Hu X."/>
        </authorList>
    </citation>
    <scope>NUCLEOTIDE SEQUENCE [LARGE SCALE GENOMIC DNA]</scope>
    <source>
        <strain evidence="2 3">YIC-827</strain>
    </source>
</reference>
<evidence type="ECO:0000259" key="1">
    <source>
        <dbReference type="Pfam" id="PF06877"/>
    </source>
</evidence>
<proteinExistence type="predicted"/>
<evidence type="ECO:0000313" key="2">
    <source>
        <dbReference type="EMBL" id="MEM0514588.1"/>
    </source>
</evidence>
<feature type="domain" description="Regulator of ribonuclease activity B" evidence="1">
    <location>
        <begin position="6"/>
        <end position="104"/>
    </location>
</feature>
<dbReference type="Proteomes" id="UP001447008">
    <property type="component" value="Unassembled WGS sequence"/>
</dbReference>
<dbReference type="RefSeq" id="WP_342676494.1">
    <property type="nucleotide sequence ID" value="NZ_JBCGCU010000003.1"/>
</dbReference>
<dbReference type="InterPro" id="IPR036701">
    <property type="entry name" value="RraB-like_sf"/>
</dbReference>
<dbReference type="EMBL" id="JBCGCU010000003">
    <property type="protein sequence ID" value="MEM0514588.1"/>
    <property type="molecule type" value="Genomic_DNA"/>
</dbReference>